<dbReference type="PROSITE" id="PS00151">
    <property type="entry name" value="ACYLPHOSPHATASE_2"/>
    <property type="match status" value="1"/>
</dbReference>
<protein>
    <recommendedName>
        <fullName evidence="3 6">acylphosphatase</fullName>
        <ecNumber evidence="2 6">3.6.1.7</ecNumber>
    </recommendedName>
</protein>
<comment type="similarity">
    <text evidence="1 7">Belongs to the acylphosphatase family.</text>
</comment>
<dbReference type="InterPro" id="IPR017968">
    <property type="entry name" value="Acylphosphatase_CS"/>
</dbReference>
<feature type="active site" evidence="6">
    <location>
        <position position="21"/>
    </location>
</feature>
<reference evidence="9 10" key="1">
    <citation type="submission" date="2018-09" db="EMBL/GenBank/DDBJ databases">
        <title>Bacillus saliacetes sp. nov., isolated from Thai shrimp paste (Ka-pi).</title>
        <authorList>
            <person name="Daroonpunt R."/>
            <person name="Tanasupawat S."/>
            <person name="Yiamsombut S."/>
        </authorList>
    </citation>
    <scope>NUCLEOTIDE SEQUENCE [LARGE SCALE GENOMIC DNA]</scope>
    <source>
        <strain evidence="9 10">SKP7-4</strain>
    </source>
</reference>
<evidence type="ECO:0000256" key="1">
    <source>
        <dbReference type="ARBA" id="ARBA00005614"/>
    </source>
</evidence>
<evidence type="ECO:0000313" key="9">
    <source>
        <dbReference type="EMBL" id="RIW35038.1"/>
    </source>
</evidence>
<proteinExistence type="inferred from homology"/>
<dbReference type="PANTHER" id="PTHR10029:SF3">
    <property type="entry name" value="ACYLPHOSPHATASE-RELATED"/>
    <property type="match status" value="1"/>
</dbReference>
<evidence type="ECO:0000259" key="8">
    <source>
        <dbReference type="PROSITE" id="PS51160"/>
    </source>
</evidence>
<feature type="active site" evidence="6">
    <location>
        <position position="39"/>
    </location>
</feature>
<dbReference type="SUPFAM" id="SSF54975">
    <property type="entry name" value="Acylphosphatase/BLUF domain-like"/>
    <property type="match status" value="1"/>
</dbReference>
<evidence type="ECO:0000256" key="3">
    <source>
        <dbReference type="ARBA" id="ARBA00015991"/>
    </source>
</evidence>
<evidence type="ECO:0000256" key="6">
    <source>
        <dbReference type="PROSITE-ProRule" id="PRU00520"/>
    </source>
</evidence>
<dbReference type="InterPro" id="IPR020456">
    <property type="entry name" value="Acylphosphatase"/>
</dbReference>
<dbReference type="AlphaFoldDB" id="A0A3A1R3R7"/>
<dbReference type="EMBL" id="QXIR01000009">
    <property type="protein sequence ID" value="RIW35038.1"/>
    <property type="molecule type" value="Genomic_DNA"/>
</dbReference>
<name>A0A3A1R3R7_9BACI</name>
<comment type="caution">
    <text evidence="9">The sequence shown here is derived from an EMBL/GenBank/DDBJ whole genome shotgun (WGS) entry which is preliminary data.</text>
</comment>
<evidence type="ECO:0000256" key="5">
    <source>
        <dbReference type="ARBA" id="ARBA00047645"/>
    </source>
</evidence>
<feature type="domain" description="Acylphosphatase-like" evidence="8">
    <location>
        <begin position="6"/>
        <end position="94"/>
    </location>
</feature>
<dbReference type="PANTHER" id="PTHR10029">
    <property type="entry name" value="ACYLPHOSPHATASE"/>
    <property type="match status" value="1"/>
</dbReference>
<organism evidence="9 10">
    <name type="scientific">Bacillus salacetis</name>
    <dbReference type="NCBI Taxonomy" id="2315464"/>
    <lineage>
        <taxon>Bacteria</taxon>
        <taxon>Bacillati</taxon>
        <taxon>Bacillota</taxon>
        <taxon>Bacilli</taxon>
        <taxon>Bacillales</taxon>
        <taxon>Bacillaceae</taxon>
        <taxon>Bacillus</taxon>
    </lineage>
</organism>
<sequence length="94" mass="10304">MNMNRKVSLNAEGRVQGVGFRYFTKNKADELGITGWVKNLDNGSVEIEAQGTATSIEEFATFVKNGASPASRVDIFHINELETDEHSPTGFKAL</sequence>
<evidence type="ECO:0000256" key="2">
    <source>
        <dbReference type="ARBA" id="ARBA00012150"/>
    </source>
</evidence>
<gene>
    <name evidence="9" type="ORF">D3H55_08295</name>
</gene>
<dbReference type="PRINTS" id="PR00112">
    <property type="entry name" value="ACYLPHPHTASE"/>
</dbReference>
<accession>A0A3A1R3R7</accession>
<dbReference type="Pfam" id="PF00708">
    <property type="entry name" value="Acylphosphatase"/>
    <property type="match status" value="1"/>
</dbReference>
<evidence type="ECO:0000256" key="7">
    <source>
        <dbReference type="RuleBase" id="RU004168"/>
    </source>
</evidence>
<comment type="catalytic activity">
    <reaction evidence="5 6">
        <text>an acyl phosphate + H2O = a carboxylate + phosphate + H(+)</text>
        <dbReference type="Rhea" id="RHEA:14965"/>
        <dbReference type="ChEBI" id="CHEBI:15377"/>
        <dbReference type="ChEBI" id="CHEBI:15378"/>
        <dbReference type="ChEBI" id="CHEBI:29067"/>
        <dbReference type="ChEBI" id="CHEBI:43474"/>
        <dbReference type="ChEBI" id="CHEBI:59918"/>
        <dbReference type="EC" id="3.6.1.7"/>
    </reaction>
</comment>
<keyword evidence="10" id="KW-1185">Reference proteome</keyword>
<dbReference type="InterPro" id="IPR036046">
    <property type="entry name" value="Acylphosphatase-like_dom_sf"/>
</dbReference>
<dbReference type="PROSITE" id="PS51160">
    <property type="entry name" value="ACYLPHOSPHATASE_3"/>
    <property type="match status" value="1"/>
</dbReference>
<dbReference type="Proteomes" id="UP000265801">
    <property type="component" value="Unassembled WGS sequence"/>
</dbReference>
<evidence type="ECO:0000256" key="4">
    <source>
        <dbReference type="ARBA" id="ARBA00022801"/>
    </source>
</evidence>
<dbReference type="EC" id="3.6.1.7" evidence="2 6"/>
<keyword evidence="4 6" id="KW-0378">Hydrolase</keyword>
<evidence type="ECO:0000313" key="10">
    <source>
        <dbReference type="Proteomes" id="UP000265801"/>
    </source>
</evidence>
<dbReference type="Gene3D" id="3.30.70.100">
    <property type="match status" value="1"/>
</dbReference>
<dbReference type="OrthoDB" id="9808093at2"/>
<dbReference type="InterPro" id="IPR001792">
    <property type="entry name" value="Acylphosphatase-like_dom"/>
</dbReference>
<dbReference type="GO" id="GO:0003998">
    <property type="term" value="F:acylphosphatase activity"/>
    <property type="evidence" value="ECO:0007669"/>
    <property type="project" value="UniProtKB-EC"/>
</dbReference>